<dbReference type="GO" id="GO:0140359">
    <property type="term" value="F:ABC-type transporter activity"/>
    <property type="evidence" value="ECO:0007669"/>
    <property type="project" value="InterPro"/>
</dbReference>
<feature type="domain" description="ABC-2 type transporter transmembrane" evidence="7">
    <location>
        <begin position="42"/>
        <end position="390"/>
    </location>
</feature>
<name>C0K043_9BACT</name>
<evidence type="ECO:0000313" key="8">
    <source>
        <dbReference type="EMBL" id="ACM91073.1"/>
    </source>
</evidence>
<feature type="transmembrane region" description="Helical" evidence="6">
    <location>
        <begin position="314"/>
        <end position="333"/>
    </location>
</feature>
<keyword evidence="4 6" id="KW-1133">Transmembrane helix</keyword>
<feature type="transmembrane region" description="Helical" evidence="6">
    <location>
        <begin position="286"/>
        <end position="307"/>
    </location>
</feature>
<keyword evidence="3 6" id="KW-0812">Transmembrane</keyword>
<feature type="transmembrane region" description="Helical" evidence="6">
    <location>
        <begin position="377"/>
        <end position="397"/>
    </location>
</feature>
<dbReference type="GO" id="GO:0005886">
    <property type="term" value="C:plasma membrane"/>
    <property type="evidence" value="ECO:0007669"/>
    <property type="project" value="UniProtKB-SubCell"/>
</dbReference>
<reference evidence="8" key="1">
    <citation type="submission" date="2008-11" db="EMBL/GenBank/DDBJ databases">
        <title>Isolation and characterization of a fructose-1,6-bisphosphatase in Bacteroides sp. from a rumen metagenomic library.</title>
        <authorList>
            <person name="Wang J."/>
            <person name="Liu K."/>
            <person name="Zhao S."/>
            <person name="Bu D."/>
            <person name="Li D."/>
            <person name="Yu P."/>
            <person name="Wei H."/>
            <person name="Zhou L."/>
        </authorList>
    </citation>
    <scope>NUCLEOTIDE SEQUENCE</scope>
</reference>
<dbReference type="PANTHER" id="PTHR30294">
    <property type="entry name" value="MEMBRANE COMPONENT OF ABC TRANSPORTER YHHJ-RELATED"/>
    <property type="match status" value="1"/>
</dbReference>
<accession>C0K043</accession>
<protein>
    <submittedName>
        <fullName evidence="8">ABC-2 type transporter</fullName>
    </submittedName>
</protein>
<dbReference type="EMBL" id="FJ529692">
    <property type="protein sequence ID" value="ACM91073.1"/>
    <property type="molecule type" value="Genomic_DNA"/>
</dbReference>
<dbReference type="InterPro" id="IPR051449">
    <property type="entry name" value="ABC-2_transporter_component"/>
</dbReference>
<dbReference type="Gene3D" id="3.40.1710.10">
    <property type="entry name" value="abc type-2 transporter like domain"/>
    <property type="match status" value="1"/>
</dbReference>
<evidence type="ECO:0000256" key="3">
    <source>
        <dbReference type="ARBA" id="ARBA00022692"/>
    </source>
</evidence>
<feature type="transmembrane region" description="Helical" evidence="6">
    <location>
        <begin position="243"/>
        <end position="266"/>
    </location>
</feature>
<dbReference type="PANTHER" id="PTHR30294:SF46">
    <property type="entry name" value="ABC TRANSPORTER PERMEASE"/>
    <property type="match status" value="1"/>
</dbReference>
<evidence type="ECO:0000256" key="4">
    <source>
        <dbReference type="ARBA" id="ARBA00022989"/>
    </source>
</evidence>
<sequence length="430" mass="48228">MCMFLDAWLMKVKKLNILLQWPIDMLKVAKREMRLVFADIGVVIFFFVLCGVYPLLYSLIYDAEVVRDVRVTVIDNCRSQETRELVRHLDATPEIAVVSYSANMEEAKRQLHEKQVYGIVSIPREFSKCVGRGEQANLDVYCDMSVMLRYKNMLLAVTNVTQDLAARSQAAAVAPVIYNTGSIVESRQIPIGNTAMGIASAILLFILPLVVQQSMVLGIGMLHGGSFERRVHNLGYDPREVPAGVIPTVLGKTVCYLLMYVVPIIYVLHYTPMFFSFPQHATLWNVLMLAVPFALSVAFMGQALMFLIRERESVFLFLAFTSVIFVFLSGVSWPRFQMSTLWQTVGACLPSTWMSNAYALVQSDGASLADVAHHVRMLWLLTGGYFVLACVTEGLVLRPYYRNMQARAAIDPTALYKGEAERNGVDIVSD</sequence>
<dbReference type="AlphaFoldDB" id="C0K043"/>
<evidence type="ECO:0000256" key="2">
    <source>
        <dbReference type="ARBA" id="ARBA00022475"/>
    </source>
</evidence>
<evidence type="ECO:0000256" key="1">
    <source>
        <dbReference type="ARBA" id="ARBA00004651"/>
    </source>
</evidence>
<keyword evidence="5 6" id="KW-0472">Membrane</keyword>
<organism evidence="8">
    <name type="scientific">uncultured bacterium 34R1</name>
    <dbReference type="NCBI Taxonomy" id="581113"/>
    <lineage>
        <taxon>Bacteria</taxon>
        <taxon>environmental samples</taxon>
    </lineage>
</organism>
<evidence type="ECO:0000256" key="5">
    <source>
        <dbReference type="ARBA" id="ARBA00023136"/>
    </source>
</evidence>
<proteinExistence type="predicted"/>
<dbReference type="InterPro" id="IPR013525">
    <property type="entry name" value="ABC2_TM"/>
</dbReference>
<evidence type="ECO:0000259" key="7">
    <source>
        <dbReference type="Pfam" id="PF12698"/>
    </source>
</evidence>
<comment type="subcellular location">
    <subcellularLocation>
        <location evidence="1">Cell membrane</location>
        <topology evidence="1">Multi-pass membrane protein</topology>
    </subcellularLocation>
</comment>
<evidence type="ECO:0000256" key="6">
    <source>
        <dbReference type="SAM" id="Phobius"/>
    </source>
</evidence>
<feature type="transmembrane region" description="Helical" evidence="6">
    <location>
        <begin position="198"/>
        <end position="222"/>
    </location>
</feature>
<feature type="transmembrane region" description="Helical" evidence="6">
    <location>
        <begin position="35"/>
        <end position="56"/>
    </location>
</feature>
<keyword evidence="2" id="KW-1003">Cell membrane</keyword>
<dbReference type="Pfam" id="PF12698">
    <property type="entry name" value="ABC2_membrane_3"/>
    <property type="match status" value="1"/>
</dbReference>